<dbReference type="SUPFAM" id="SSF51695">
    <property type="entry name" value="PLC-like phosphodiesterases"/>
    <property type="match status" value="1"/>
</dbReference>
<reference evidence="2 3" key="1">
    <citation type="submission" date="2015-06" db="EMBL/GenBank/DDBJ databases">
        <title>Investigation of pathophysiology for high-risk pregnancy and development of treatment modality based on it.</title>
        <authorList>
            <person name="Kim B.-C."/>
            <person name="Lim S."/>
        </authorList>
    </citation>
    <scope>NUCLEOTIDE SEQUENCE [LARGE SCALE GENOMIC DNA]</scope>
    <source>
        <strain evidence="2 3">AD1-86</strain>
    </source>
</reference>
<dbReference type="InterPro" id="IPR035923">
    <property type="entry name" value="TT1751-like_sf"/>
</dbReference>
<dbReference type="PANTHER" id="PTHR46211">
    <property type="entry name" value="GLYCEROPHOSPHORYL DIESTER PHOSPHODIESTERASE"/>
    <property type="match status" value="1"/>
</dbReference>
<dbReference type="Gene3D" id="3.30.310.70">
    <property type="entry name" value="TT1751-like domain"/>
    <property type="match status" value="1"/>
</dbReference>
<dbReference type="GO" id="GO:0006629">
    <property type="term" value="P:lipid metabolic process"/>
    <property type="evidence" value="ECO:0007669"/>
    <property type="project" value="InterPro"/>
</dbReference>
<dbReference type="Pfam" id="PF03625">
    <property type="entry name" value="DUF302"/>
    <property type="match status" value="1"/>
</dbReference>
<evidence type="ECO:0000313" key="2">
    <source>
        <dbReference type="EMBL" id="ANP28645.1"/>
    </source>
</evidence>
<feature type="domain" description="GP-PDE" evidence="1">
    <location>
        <begin position="176"/>
        <end position="404"/>
    </location>
</feature>
<organism evidence="2 3">
    <name type="scientific">Dermabacter vaginalis</name>
    <dbReference type="NCBI Taxonomy" id="1630135"/>
    <lineage>
        <taxon>Bacteria</taxon>
        <taxon>Bacillati</taxon>
        <taxon>Actinomycetota</taxon>
        <taxon>Actinomycetes</taxon>
        <taxon>Micrococcales</taxon>
        <taxon>Dermabacteraceae</taxon>
        <taxon>Dermabacter</taxon>
    </lineage>
</organism>
<dbReference type="AlphaFoldDB" id="A0A1B0ZKV4"/>
<dbReference type="CDD" id="cd08556">
    <property type="entry name" value="GDPD"/>
    <property type="match status" value="1"/>
</dbReference>
<dbReference type="PATRIC" id="fig|1630135.4.peg.2093"/>
<evidence type="ECO:0000259" key="1">
    <source>
        <dbReference type="PROSITE" id="PS51704"/>
    </source>
</evidence>
<dbReference type="SUPFAM" id="SSF103247">
    <property type="entry name" value="TT1751-like"/>
    <property type="match status" value="1"/>
</dbReference>
<evidence type="ECO:0000313" key="3">
    <source>
        <dbReference type="Proteomes" id="UP000092596"/>
    </source>
</evidence>
<dbReference type="InterPro" id="IPR005180">
    <property type="entry name" value="DUF302"/>
</dbReference>
<dbReference type="InterPro" id="IPR030395">
    <property type="entry name" value="GP_PDE_dom"/>
</dbReference>
<gene>
    <name evidence="2" type="ORF">DAD186_20950</name>
</gene>
<dbReference type="PANTHER" id="PTHR46211:SF14">
    <property type="entry name" value="GLYCEROPHOSPHODIESTER PHOSPHODIESTERASE"/>
    <property type="match status" value="1"/>
</dbReference>
<dbReference type="KEGG" id="dva:DAD186_20950"/>
<accession>A0A1B0ZKV4</accession>
<sequence>MKYTHRVQVSAPFDVALEATRHALAEEGFGVVYELNMQGTLSNKIGAEAGAELGPYVILGACIPTLARRALNEDKSMGALLPCNVVVRAGESYEQSVVECIDPTIMSTLSTGDEVRAMTEDADHGLRTVLASIDHFLPEQNAGTGAPAIVTDEPTANTAPPRAEGVEVAGVEGYRPVIVGHRGAALVTTENTLAGFRRAKIDGASVVECDVHLSADGTPIIMHDETIDRMADPASLPAKGAIKDLTNAELAQVSLQGGHGVPLLTELLAMEDLELYVEVKVASAAKASAQLIHDKRPGHGERDTVISFVPEALAAVHEIAPHVGLGLLVNTVEDSTWDTLEELGCTWLSCSVDGLTPEAAKEAHARGYKINVWTVNTEEQLTKAVALRPESISTDDPRWAIEQLAGH</sequence>
<dbReference type="RefSeq" id="WP_082991201.1">
    <property type="nucleotide sequence ID" value="NZ_CP012117.1"/>
</dbReference>
<dbReference type="PROSITE" id="PS51704">
    <property type="entry name" value="GP_PDE"/>
    <property type="match status" value="1"/>
</dbReference>
<dbReference type="GO" id="GO:0008081">
    <property type="term" value="F:phosphoric diester hydrolase activity"/>
    <property type="evidence" value="ECO:0007669"/>
    <property type="project" value="InterPro"/>
</dbReference>
<dbReference type="InterPro" id="IPR017946">
    <property type="entry name" value="PLC-like_Pdiesterase_TIM-brl"/>
</dbReference>
<protein>
    <recommendedName>
        <fullName evidence="1">GP-PDE domain-containing protein</fullName>
    </recommendedName>
</protein>
<dbReference type="Gene3D" id="3.20.20.190">
    <property type="entry name" value="Phosphatidylinositol (PI) phosphodiesterase"/>
    <property type="match status" value="1"/>
</dbReference>
<dbReference type="Pfam" id="PF03009">
    <property type="entry name" value="GDPD"/>
    <property type="match status" value="1"/>
</dbReference>
<proteinExistence type="predicted"/>
<dbReference type="CDD" id="cd14797">
    <property type="entry name" value="DUF302"/>
    <property type="match status" value="1"/>
</dbReference>
<dbReference type="Proteomes" id="UP000092596">
    <property type="component" value="Chromosome"/>
</dbReference>
<dbReference type="EMBL" id="CP012117">
    <property type="protein sequence ID" value="ANP28645.1"/>
    <property type="molecule type" value="Genomic_DNA"/>
</dbReference>
<name>A0A1B0ZKV4_9MICO</name>
<dbReference type="STRING" id="1630135.DAD186_20950"/>